<keyword evidence="17" id="KW-0131">Cell cycle</keyword>
<dbReference type="EMBL" id="AP018933">
    <property type="protein sequence ID" value="BBG30180.1"/>
    <property type="molecule type" value="Genomic_DNA"/>
</dbReference>
<dbReference type="AlphaFoldDB" id="A0A348HEX8"/>
<dbReference type="Proteomes" id="UP000267342">
    <property type="component" value="Chromosome"/>
</dbReference>
<dbReference type="Gene3D" id="3.90.1310.10">
    <property type="entry name" value="Penicillin-binding protein 2a (Domain 2)"/>
    <property type="match status" value="1"/>
</dbReference>
<evidence type="ECO:0000256" key="7">
    <source>
        <dbReference type="ARBA" id="ARBA00022692"/>
    </source>
</evidence>
<keyword evidence="18" id="KW-1185">Reference proteome</keyword>
<evidence type="ECO:0000256" key="11">
    <source>
        <dbReference type="ARBA" id="ARBA00022989"/>
    </source>
</evidence>
<feature type="domain" description="Penicillin-binding protein dimerisation" evidence="16">
    <location>
        <begin position="101"/>
        <end position="273"/>
    </location>
</feature>
<evidence type="ECO:0000256" key="8">
    <source>
        <dbReference type="ARBA" id="ARBA00022801"/>
    </source>
</evidence>
<keyword evidence="17" id="KW-0132">Cell division</keyword>
<evidence type="ECO:0000256" key="6">
    <source>
        <dbReference type="ARBA" id="ARBA00022670"/>
    </source>
</evidence>
<evidence type="ECO:0000313" key="18">
    <source>
        <dbReference type="Proteomes" id="UP000267342"/>
    </source>
</evidence>
<keyword evidence="13 14" id="KW-0961">Cell wall biogenesis/degradation</keyword>
<dbReference type="KEGG" id="zpl:ZBT109_1420"/>
<feature type="transmembrane region" description="Helical" evidence="14">
    <location>
        <begin position="52"/>
        <end position="78"/>
    </location>
</feature>
<dbReference type="Pfam" id="PF03717">
    <property type="entry name" value="PBP_dimer"/>
    <property type="match status" value="1"/>
</dbReference>
<evidence type="ECO:0000256" key="12">
    <source>
        <dbReference type="ARBA" id="ARBA00023136"/>
    </source>
</evidence>
<dbReference type="InterPro" id="IPR050515">
    <property type="entry name" value="Beta-lactam/transpept"/>
</dbReference>
<feature type="active site" description="Acyl-ester intermediate" evidence="14">
    <location>
        <position position="364"/>
    </location>
</feature>
<dbReference type="InterPro" id="IPR005311">
    <property type="entry name" value="PBP_dimer"/>
</dbReference>
<keyword evidence="8 14" id="KW-0378">Hydrolase</keyword>
<dbReference type="STRING" id="1123510.GCA_000620025_00415"/>
<evidence type="ECO:0000256" key="2">
    <source>
        <dbReference type="ARBA" id="ARBA00004236"/>
    </source>
</evidence>
<dbReference type="InterPro" id="IPR001460">
    <property type="entry name" value="PCN-bd_Tpept"/>
</dbReference>
<dbReference type="EC" id="3.4.16.4" evidence="14"/>
<dbReference type="GO" id="GO:0009252">
    <property type="term" value="P:peptidoglycan biosynthetic process"/>
    <property type="evidence" value="ECO:0007669"/>
    <property type="project" value="UniProtKB-UniRule"/>
</dbReference>
<dbReference type="PANTHER" id="PTHR30627">
    <property type="entry name" value="PEPTIDOGLYCAN D,D-TRANSPEPTIDASE"/>
    <property type="match status" value="1"/>
</dbReference>
<dbReference type="GO" id="GO:0009002">
    <property type="term" value="F:serine-type D-Ala-D-Ala carboxypeptidase activity"/>
    <property type="evidence" value="ECO:0007669"/>
    <property type="project" value="UniProtKB-UniRule"/>
</dbReference>
<comment type="subcellular location">
    <subcellularLocation>
        <location evidence="2">Cell membrane</location>
    </subcellularLocation>
    <subcellularLocation>
        <location evidence="1">Membrane</location>
        <topology evidence="1">Single-pass membrane protein</topology>
    </subcellularLocation>
</comment>
<keyword evidence="11 14" id="KW-1133">Transmembrane helix</keyword>
<keyword evidence="3 14" id="KW-1003">Cell membrane</keyword>
<keyword evidence="10 14" id="KW-0573">Peptidoglycan synthesis</keyword>
<dbReference type="NCBIfam" id="TIGR03423">
    <property type="entry name" value="pbp2_mrdA"/>
    <property type="match status" value="1"/>
</dbReference>
<keyword evidence="12 14" id="KW-0472">Membrane</keyword>
<evidence type="ECO:0000256" key="10">
    <source>
        <dbReference type="ARBA" id="ARBA00022984"/>
    </source>
</evidence>
<dbReference type="Pfam" id="PF00905">
    <property type="entry name" value="Transpeptidase"/>
    <property type="match status" value="1"/>
</dbReference>
<evidence type="ECO:0000256" key="9">
    <source>
        <dbReference type="ARBA" id="ARBA00022960"/>
    </source>
</evidence>
<evidence type="ECO:0000256" key="13">
    <source>
        <dbReference type="ARBA" id="ARBA00023316"/>
    </source>
</evidence>
<dbReference type="Gene3D" id="3.40.710.10">
    <property type="entry name" value="DD-peptidase/beta-lactamase superfamily"/>
    <property type="match status" value="1"/>
</dbReference>
<dbReference type="InterPro" id="IPR017790">
    <property type="entry name" value="Penicillin-binding_protein_2"/>
</dbReference>
<reference evidence="17 18" key="1">
    <citation type="submission" date="2018-09" db="EMBL/GenBank/DDBJ databases">
        <title>Zymobacter palmae IAM14233 (=T109) whole genome analysis.</title>
        <authorList>
            <person name="Yanase H."/>
        </authorList>
    </citation>
    <scope>NUCLEOTIDE SEQUENCE [LARGE SCALE GENOMIC DNA]</scope>
    <source>
        <strain evidence="17 18">IAM14233</strain>
    </source>
</reference>
<keyword evidence="9 14" id="KW-0133">Cell shape</keyword>
<evidence type="ECO:0000259" key="16">
    <source>
        <dbReference type="Pfam" id="PF03717"/>
    </source>
</evidence>
<dbReference type="GO" id="GO:0008360">
    <property type="term" value="P:regulation of cell shape"/>
    <property type="evidence" value="ECO:0007669"/>
    <property type="project" value="UniProtKB-KW"/>
</dbReference>
<evidence type="ECO:0000259" key="15">
    <source>
        <dbReference type="Pfam" id="PF00905"/>
    </source>
</evidence>
<evidence type="ECO:0000256" key="5">
    <source>
        <dbReference type="ARBA" id="ARBA00022645"/>
    </source>
</evidence>
<keyword evidence="6 14" id="KW-0645">Protease</keyword>
<dbReference type="GO" id="GO:0005886">
    <property type="term" value="C:plasma membrane"/>
    <property type="evidence" value="ECO:0007669"/>
    <property type="project" value="UniProtKB-SubCell"/>
</dbReference>
<dbReference type="GO" id="GO:0051301">
    <property type="term" value="P:cell division"/>
    <property type="evidence" value="ECO:0007669"/>
    <property type="project" value="UniProtKB-KW"/>
</dbReference>
<comment type="caution">
    <text evidence="14">Lacks conserved residue(s) required for the propagation of feature annotation.</text>
</comment>
<accession>A0A348HEX8</accession>
<keyword evidence="5 14" id="KW-0121">Carboxypeptidase</keyword>
<evidence type="ECO:0000256" key="14">
    <source>
        <dbReference type="HAMAP-Rule" id="MF_02081"/>
    </source>
</evidence>
<dbReference type="GO" id="GO:0008658">
    <property type="term" value="F:penicillin binding"/>
    <property type="evidence" value="ECO:0007669"/>
    <property type="project" value="UniProtKB-UniRule"/>
</dbReference>
<dbReference type="SUPFAM" id="SSF56601">
    <property type="entry name" value="beta-lactamase/transpeptidase-like"/>
    <property type="match status" value="1"/>
</dbReference>
<feature type="transmembrane region" description="Helical" evidence="14">
    <location>
        <begin position="12"/>
        <end position="31"/>
    </location>
</feature>
<gene>
    <name evidence="14" type="primary">mrdA</name>
    <name evidence="17" type="ORF">ZBT109_1420</name>
</gene>
<comment type="similarity">
    <text evidence="14">Belongs to the transpeptidase family. MrdA subfamily.</text>
</comment>
<evidence type="ECO:0000256" key="3">
    <source>
        <dbReference type="ARBA" id="ARBA00022475"/>
    </source>
</evidence>
<evidence type="ECO:0000256" key="4">
    <source>
        <dbReference type="ARBA" id="ARBA00022519"/>
    </source>
</evidence>
<name>A0A348HEX8_9GAMM</name>
<dbReference type="UniPathway" id="UPA00219"/>
<dbReference type="GO" id="GO:0071555">
    <property type="term" value="P:cell wall organization"/>
    <property type="evidence" value="ECO:0007669"/>
    <property type="project" value="UniProtKB-KW"/>
</dbReference>
<dbReference type="InterPro" id="IPR036138">
    <property type="entry name" value="PBP_dimer_sf"/>
</dbReference>
<protein>
    <recommendedName>
        <fullName evidence="14">Peptidoglycan D,D-transpeptidase MrdA</fullName>
        <ecNumber evidence="14">3.4.16.4</ecNumber>
    </recommendedName>
    <alternativeName>
        <fullName evidence="14">Penicillin-binding protein 2</fullName>
        <shortName evidence="14">PBP-2</shortName>
    </alternativeName>
</protein>
<keyword evidence="4 14" id="KW-0997">Cell inner membrane</keyword>
<dbReference type="GO" id="GO:0006508">
    <property type="term" value="P:proteolysis"/>
    <property type="evidence" value="ECO:0007669"/>
    <property type="project" value="UniProtKB-KW"/>
</dbReference>
<dbReference type="PANTHER" id="PTHR30627:SF2">
    <property type="entry name" value="PEPTIDOGLYCAN D,D-TRANSPEPTIDASE MRDA"/>
    <property type="match status" value="1"/>
</dbReference>
<comment type="pathway">
    <text evidence="14">Cell wall biogenesis; peptidoglycan biosynthesis.</text>
</comment>
<evidence type="ECO:0000313" key="17">
    <source>
        <dbReference type="EMBL" id="BBG30180.1"/>
    </source>
</evidence>
<dbReference type="HAMAP" id="MF_02081">
    <property type="entry name" value="MrdA_transpept"/>
    <property type="match status" value="1"/>
</dbReference>
<dbReference type="Gene3D" id="3.30.1390.30">
    <property type="entry name" value="Penicillin-binding protein 2a, domain 3"/>
    <property type="match status" value="1"/>
</dbReference>
<dbReference type="InterPro" id="IPR012338">
    <property type="entry name" value="Beta-lactam/transpept-like"/>
</dbReference>
<organism evidence="17 18">
    <name type="scientific">Zymobacter palmae</name>
    <dbReference type="NCBI Taxonomy" id="33074"/>
    <lineage>
        <taxon>Bacteria</taxon>
        <taxon>Pseudomonadati</taxon>
        <taxon>Pseudomonadota</taxon>
        <taxon>Gammaproteobacteria</taxon>
        <taxon>Oceanospirillales</taxon>
        <taxon>Halomonadaceae</taxon>
        <taxon>Zymobacter group</taxon>
        <taxon>Zymobacter</taxon>
    </lineage>
</organism>
<keyword evidence="7 14" id="KW-0812">Transmembrane</keyword>
<feature type="domain" description="Penicillin-binding protein transpeptidase" evidence="15">
    <location>
        <begin position="305"/>
        <end position="644"/>
    </location>
</feature>
<dbReference type="GO" id="GO:0071972">
    <property type="term" value="F:peptidoglycan L,D-transpeptidase activity"/>
    <property type="evidence" value="ECO:0007669"/>
    <property type="project" value="TreeGrafter"/>
</dbReference>
<dbReference type="SUPFAM" id="SSF56519">
    <property type="entry name" value="Penicillin binding protein dimerisation domain"/>
    <property type="match status" value="1"/>
</dbReference>
<evidence type="ECO:0000256" key="1">
    <source>
        <dbReference type="ARBA" id="ARBA00004167"/>
    </source>
</evidence>
<comment type="function">
    <text evidence="14">Catalyzes cross-linking of the peptidoglycan cell wall.</text>
</comment>
<comment type="catalytic activity">
    <reaction evidence="14">
        <text>Preferential cleavage: (Ac)2-L-Lys-D-Ala-|-D-Ala. Also transpeptidation of peptidyl-alanyl moieties that are N-acyl substituents of D-alanine.</text>
        <dbReference type="EC" id="3.4.16.4"/>
    </reaction>
</comment>
<proteinExistence type="inferred from homology"/>
<sequence>MDPVGRPSLPPLVCRFFPFTLLLKVMLRTLITRLRDKDNKPTRIKDTAEEVALFRGRCLAAAAMVVLMTCGIMARMVYLQVFQHEEFLVRSDNNRIRIEPLPPTRGLIYDREGRLLAENRPTYNLIMVRERSGDVTQTLETLMSVLELPQDMLDELKDRSLQRQRPFQPAVLLSDLSEGQIARLALNRYRLPGLDVEAQLLRYYPDSDVMAHVLGYVGRISQDDLTRLDPDSYAGTHFVGKIGVERFYEKELHGQAGMRQLEANARGRLLGELSRTPPVRGKDVILTIDSALQHKAYEELSGRRGAIVAIDPKTGGILAMASSPGFDANMFVTGISRKDYQSLQDDKDLPLYARAVQGRYPPASTIKPYMALAGLDSGVVTPGDAVNDPGFYELPNDPSHHKYRNWFRWGHGRVDMPRAILLSNDTYFFNLAHNLGIERMSAFMHRFGFGEEHSLDVWGAGSGTMPDPEWKRRRYKRERDKVWFPGETLSAGIGQGYMSATPLQIATAAAVLANRGKWVRPHLAARIGTHDVLPPFPDTPPDIDINYPNAWNIVINAMKGVADNSDVLRDGRHYTLAAKTGTAQVFTVAQDKRYNAAEVDERKRDHALFIGFAPVENPQIAVAVIVENAGWGGKIAGPIGRHIIDEWMKPGAEHEVKILSGHHDETLSVPGEIE</sequence>